<dbReference type="GeneID" id="18242405"/>
<feature type="compositionally biased region" description="Low complexity" evidence="1">
    <location>
        <begin position="35"/>
        <end position="48"/>
    </location>
</feature>
<keyword evidence="3" id="KW-1185">Reference proteome</keyword>
<gene>
    <name evidence="2" type="ORF">BATDEDRAFT_86379</name>
</gene>
<organism evidence="2 3">
    <name type="scientific">Batrachochytrium dendrobatidis (strain JAM81 / FGSC 10211)</name>
    <name type="common">Frog chytrid fungus</name>
    <dbReference type="NCBI Taxonomy" id="684364"/>
    <lineage>
        <taxon>Eukaryota</taxon>
        <taxon>Fungi</taxon>
        <taxon>Fungi incertae sedis</taxon>
        <taxon>Chytridiomycota</taxon>
        <taxon>Chytridiomycota incertae sedis</taxon>
        <taxon>Chytridiomycetes</taxon>
        <taxon>Rhizophydiales</taxon>
        <taxon>Rhizophydiales incertae sedis</taxon>
        <taxon>Batrachochytrium</taxon>
    </lineage>
</organism>
<dbReference type="OrthoDB" id="5401193at2759"/>
<evidence type="ECO:0000313" key="2">
    <source>
        <dbReference type="EMBL" id="EGF82891.1"/>
    </source>
</evidence>
<proteinExistence type="predicted"/>
<dbReference type="Proteomes" id="UP000007241">
    <property type="component" value="Unassembled WGS sequence"/>
</dbReference>
<dbReference type="HOGENOM" id="CLU_2621640_0_0_1"/>
<feature type="region of interest" description="Disordered" evidence="1">
    <location>
        <begin position="31"/>
        <end position="56"/>
    </location>
</feature>
<reference evidence="2 3" key="1">
    <citation type="submission" date="2009-12" db="EMBL/GenBank/DDBJ databases">
        <title>The draft genome of Batrachochytrium dendrobatidis.</title>
        <authorList>
            <consortium name="US DOE Joint Genome Institute (JGI-PGF)"/>
            <person name="Kuo A."/>
            <person name="Salamov A."/>
            <person name="Schmutz J."/>
            <person name="Lucas S."/>
            <person name="Pitluck S."/>
            <person name="Rosenblum E."/>
            <person name="Stajich J."/>
            <person name="Eisen M."/>
            <person name="Grigoriev I.V."/>
        </authorList>
    </citation>
    <scope>NUCLEOTIDE SEQUENCE [LARGE SCALE GENOMIC DNA]</scope>
    <source>
        <strain evidence="3">JAM81 / FGSC 10211</strain>
    </source>
</reference>
<evidence type="ECO:0000256" key="1">
    <source>
        <dbReference type="SAM" id="MobiDB-lite"/>
    </source>
</evidence>
<name>F4NWW4_BATDJ</name>
<accession>F4NWW4</accession>
<protein>
    <submittedName>
        <fullName evidence="2">Uncharacterized protein</fullName>
    </submittedName>
</protein>
<dbReference type="InParanoid" id="F4NWW4"/>
<evidence type="ECO:0000313" key="3">
    <source>
        <dbReference type="Proteomes" id="UP000007241"/>
    </source>
</evidence>
<dbReference type="EMBL" id="GL882880">
    <property type="protein sequence ID" value="EGF82891.1"/>
    <property type="molecule type" value="Genomic_DNA"/>
</dbReference>
<dbReference type="STRING" id="684364.F4NWW4"/>
<dbReference type="RefSeq" id="XP_006677088.1">
    <property type="nucleotide sequence ID" value="XM_006677025.1"/>
</dbReference>
<dbReference type="AlphaFoldDB" id="F4NWW4"/>
<sequence>MEMNEELSTTIVYHADSPNVAASRTAAGIRRRLAAQKASSSSASNRPATQPGSMMRIYMDDSPGVKVYGVQHVSFMAS</sequence>